<sequence>MNCKFIIIFGLILCLAFMDATRLHAEQRLDDEVIDIIFLNLPDGEATLIKTESGDNILVNTGAKLSYKELLIQLKELMVTEIDQLIVTSSDEEYAANIEEIRKKFHVKKFLLPDGFLLDDNNLNIQYWKDVDQYTLSKRVTIKNIDENANGDATFVLQYGEETVLFLNDKNIAFEEKLYPNLKQIDIVKIAAFGSGNSPSQRLLQQLDPYIGIIFHSPEYNINEDLVERLFASWIDAYFLKQTGSIYIRLSVNDYELLS</sequence>
<dbReference type="SUPFAM" id="SSF56281">
    <property type="entry name" value="Metallo-hydrolase/oxidoreductase"/>
    <property type="match status" value="1"/>
</dbReference>
<proteinExistence type="predicted"/>
<evidence type="ECO:0000313" key="2">
    <source>
        <dbReference type="EMBL" id="KAB8138456.1"/>
    </source>
</evidence>
<reference evidence="2 3" key="1">
    <citation type="submission" date="2019-10" db="EMBL/GenBank/DDBJ databases">
        <title>Gracilibacillus sp. nov. isolated from rice seeds.</title>
        <authorList>
            <person name="He S."/>
        </authorList>
    </citation>
    <scope>NUCLEOTIDE SEQUENCE [LARGE SCALE GENOMIC DNA]</scope>
    <source>
        <strain evidence="2 3">TD8</strain>
    </source>
</reference>
<keyword evidence="2" id="KW-0378">Hydrolase</keyword>
<dbReference type="EMBL" id="WEID01000017">
    <property type="protein sequence ID" value="KAB8138456.1"/>
    <property type="molecule type" value="Genomic_DNA"/>
</dbReference>
<dbReference type="InterPro" id="IPR036866">
    <property type="entry name" value="RibonucZ/Hydroxyglut_hydro"/>
</dbReference>
<accession>A0A7C8GUI6</accession>
<keyword evidence="1" id="KW-0732">Signal</keyword>
<dbReference type="AlphaFoldDB" id="A0A7C8GUI6"/>
<dbReference type="RefSeq" id="WP_153401844.1">
    <property type="nucleotide sequence ID" value="NZ_ML762425.1"/>
</dbReference>
<dbReference type="Proteomes" id="UP000480246">
    <property type="component" value="Unassembled WGS sequence"/>
</dbReference>
<gene>
    <name evidence="2" type="ORF">F9U64_04720</name>
</gene>
<dbReference type="Gene3D" id="3.60.15.10">
    <property type="entry name" value="Ribonuclease Z/Hydroxyacylglutathione hydrolase-like"/>
    <property type="match status" value="1"/>
</dbReference>
<dbReference type="OrthoDB" id="2696637at2"/>
<keyword evidence="3" id="KW-1185">Reference proteome</keyword>
<dbReference type="GO" id="GO:0016787">
    <property type="term" value="F:hydrolase activity"/>
    <property type="evidence" value="ECO:0007669"/>
    <property type="project" value="UniProtKB-KW"/>
</dbReference>
<feature type="signal peptide" evidence="1">
    <location>
        <begin position="1"/>
        <end position="25"/>
    </location>
</feature>
<evidence type="ECO:0000256" key="1">
    <source>
        <dbReference type="SAM" id="SignalP"/>
    </source>
</evidence>
<name>A0A7C8GUI6_9BACI</name>
<evidence type="ECO:0000313" key="3">
    <source>
        <dbReference type="Proteomes" id="UP000480246"/>
    </source>
</evidence>
<comment type="caution">
    <text evidence="2">The sequence shown here is derived from an EMBL/GenBank/DDBJ whole genome shotgun (WGS) entry which is preliminary data.</text>
</comment>
<organism evidence="2 3">
    <name type="scientific">Gracilibacillus oryzae</name>
    <dbReference type="NCBI Taxonomy" id="1672701"/>
    <lineage>
        <taxon>Bacteria</taxon>
        <taxon>Bacillati</taxon>
        <taxon>Bacillota</taxon>
        <taxon>Bacilli</taxon>
        <taxon>Bacillales</taxon>
        <taxon>Bacillaceae</taxon>
        <taxon>Gracilibacillus</taxon>
    </lineage>
</organism>
<protein>
    <submittedName>
        <fullName evidence="2">Hydrolase</fullName>
    </submittedName>
</protein>
<feature type="chain" id="PRO_5028828289" evidence="1">
    <location>
        <begin position="26"/>
        <end position="259"/>
    </location>
</feature>